<feature type="transmembrane region" description="Helical" evidence="1">
    <location>
        <begin position="133"/>
        <end position="153"/>
    </location>
</feature>
<organism evidence="3 4">
    <name type="scientific">Legionella jamestowniensis</name>
    <dbReference type="NCBI Taxonomy" id="455"/>
    <lineage>
        <taxon>Bacteria</taxon>
        <taxon>Pseudomonadati</taxon>
        <taxon>Pseudomonadota</taxon>
        <taxon>Gammaproteobacteria</taxon>
        <taxon>Legionellales</taxon>
        <taxon>Legionellaceae</taxon>
        <taxon>Legionella</taxon>
    </lineage>
</organism>
<dbReference type="SUPFAM" id="SSF53649">
    <property type="entry name" value="Alkaline phosphatase-like"/>
    <property type="match status" value="1"/>
</dbReference>
<proteinExistence type="predicted"/>
<feature type="transmembrane region" description="Helical" evidence="1">
    <location>
        <begin position="7"/>
        <end position="24"/>
    </location>
</feature>
<dbReference type="Gene3D" id="3.40.720.10">
    <property type="entry name" value="Alkaline Phosphatase, subunit A"/>
    <property type="match status" value="1"/>
</dbReference>
<feature type="transmembrane region" description="Helical" evidence="1">
    <location>
        <begin position="108"/>
        <end position="126"/>
    </location>
</feature>
<dbReference type="Proteomes" id="UP000054715">
    <property type="component" value="Unassembled WGS sequence"/>
</dbReference>
<dbReference type="InterPro" id="IPR000917">
    <property type="entry name" value="Sulfatase_N"/>
</dbReference>
<keyword evidence="1" id="KW-0472">Membrane</keyword>
<feature type="domain" description="Sulfatase N-terminal" evidence="2">
    <location>
        <begin position="174"/>
        <end position="439"/>
    </location>
</feature>
<keyword evidence="1" id="KW-1133">Transmembrane helix</keyword>
<protein>
    <submittedName>
        <fullName evidence="3">Sulfatase</fullName>
    </submittedName>
</protein>
<dbReference type="STRING" id="455.Ljam_1017"/>
<dbReference type="PATRIC" id="fig|455.5.peg.1079"/>
<reference evidence="3 4" key="1">
    <citation type="submission" date="2015-11" db="EMBL/GenBank/DDBJ databases">
        <title>Genomic analysis of 38 Legionella species identifies large and diverse effector repertoires.</title>
        <authorList>
            <person name="Burstein D."/>
            <person name="Amaro F."/>
            <person name="Zusman T."/>
            <person name="Lifshitz Z."/>
            <person name="Cohen O."/>
            <person name="Gilbert J.A."/>
            <person name="Pupko T."/>
            <person name="Shuman H.A."/>
            <person name="Segal G."/>
        </authorList>
    </citation>
    <scope>NUCLEOTIDE SEQUENCE [LARGE SCALE GENOMIC DNA]</scope>
    <source>
        <strain evidence="3 4">JA-26-G1-E2</strain>
    </source>
</reference>
<feature type="transmembrane region" description="Helical" evidence="1">
    <location>
        <begin position="36"/>
        <end position="58"/>
    </location>
</feature>
<feature type="transmembrane region" description="Helical" evidence="1">
    <location>
        <begin position="70"/>
        <end position="88"/>
    </location>
</feature>
<evidence type="ECO:0000313" key="4">
    <source>
        <dbReference type="Proteomes" id="UP000054715"/>
    </source>
</evidence>
<gene>
    <name evidence="3" type="ORF">Ljam_1017</name>
</gene>
<dbReference type="OrthoDB" id="681113at2"/>
<evidence type="ECO:0000313" key="3">
    <source>
        <dbReference type="EMBL" id="KTD06822.1"/>
    </source>
</evidence>
<dbReference type="EMBL" id="LNYG01000013">
    <property type="protein sequence ID" value="KTD06822.1"/>
    <property type="molecule type" value="Genomic_DNA"/>
</dbReference>
<evidence type="ECO:0000256" key="1">
    <source>
        <dbReference type="SAM" id="Phobius"/>
    </source>
</evidence>
<name>A0A0W0UGR9_9GAMM</name>
<accession>A0A0W0UGR9</accession>
<dbReference type="Pfam" id="PF00884">
    <property type="entry name" value="Sulfatase"/>
    <property type="match status" value="1"/>
</dbReference>
<dbReference type="RefSeq" id="WP_058449050.1">
    <property type="nucleotide sequence ID" value="NZ_CAAAJF010000009.1"/>
</dbReference>
<evidence type="ECO:0000259" key="2">
    <source>
        <dbReference type="Pfam" id="PF00884"/>
    </source>
</evidence>
<sequence length="529" mass="60891">MENQYKLYGLGVLLPIYPLLFYVANNAQSFALPEIAITLGLLIIASILSLGLLQLIFIKFNFSKTLYIKICTGLLLLFWLVMMKQAIFENPDLYNTAKLLTGSNYLKWIIYGTSAFLIFALGFFLISQNLAFFLILLSILNLWNITQAIYPAFDTTNKEIVDFKEETVEMKKRKNIFFILTDSLTNINGMEMLGLKIDMQPFLTWMETKGFTHYPNFYTSLQPTMNALYTYMNMSYKKDGTIAYLNGRNRRNDIINDGKLYQILRKNGYAINIFHEMDYLWDGKCAADVCYFANQHLKKPLKVRVVATIALLLPSSFRHYLTPADTNLFADPALQASHNQKEFIDSTIRFLKKMDLSQPTFTYIHAFTLPTHSATDIATVNNCNEKIEIDLYKERVKRTTKFLSSTIQTIKTRDKDAMIIIAGDHGPYIFRHCTRDGIYRKNEIMERQGAFLAVKWGVDYDKKYDGNIKSSHNLFRYILSFLANNEQLLIDKEKDNAFTYYPGSNVYSGSKVALTVRDGLPANKFKAVT</sequence>
<comment type="caution">
    <text evidence="3">The sequence shown here is derived from an EMBL/GenBank/DDBJ whole genome shotgun (WGS) entry which is preliminary data.</text>
</comment>
<dbReference type="AlphaFoldDB" id="A0A0W0UGR9"/>
<keyword evidence="1" id="KW-0812">Transmembrane</keyword>
<dbReference type="InterPro" id="IPR017850">
    <property type="entry name" value="Alkaline_phosphatase_core_sf"/>
</dbReference>